<sequence length="748" mass="86235">MRWNLYTKYLLAFIIMFSIPVAILGVFIYAGAVSALRTEIEETNLARLHQAVDLMDQQFLDLTETTVLMSLNPDLSSYHLNDTYASIEVIKEIQKYKASSSYFEEIFYHQFDSGNFYSSNALYSTASLIKDYYRSKTEVSEHWISDLNEHKQPFVRPSEPILTNHTSKEIMTIGIPFPVRSLNPHGIVLYLFDSQRLYKLMAPILGDFRGAVFVFDQNRNLLTAKTNELTLPEDFIHHLQDQASMSKQSAMIIESDSMSVSWVKSEATGWTYMTLIPTDQFYQRVLKLTNLIVYVLVSLVLIGVAVAILLSKRFYKPVQQIISRIQLELEAARPNMNKEFDYIAHSFESMSQSQQSLLYQMENQKQLIQDQFLVKLISGYFISESDVYTFMKEHQVVLRGTAHFIFSFSAEEANTALTHELSNSLAAFSNENIAVYPIEFYRRGTFACIVGLFNQSHEPSSHVDHVVKELQKVISERTGTKPTISIGRTYATYLDIHRSYIESLAAKEYELKFPSGSMINYLDVVNWSEQDSTRWYSADIKLTLLQSIKQGDEQLALESLEQILQEINEHKSLLMTKCMTSDLVNSIFKLVHVQAMPHHTETFRQLVNQQSMDQFKQDLSQCVVTLCQHAKERKDQEITALGQRIMTYIHDHHLLYEFNLSQMAEELSLSPSFISRSIKDMIGTTFTDYVFDLRIEHVKKELLQTDMSVKDIITGAGYINVSYFIDRFKKKEGMTPGEYRKMGGQKNR</sequence>
<keyword evidence="4" id="KW-1133">Transmembrane helix</keyword>
<dbReference type="GO" id="GO:0043565">
    <property type="term" value="F:sequence-specific DNA binding"/>
    <property type="evidence" value="ECO:0007669"/>
    <property type="project" value="InterPro"/>
</dbReference>
<keyword evidence="3" id="KW-0804">Transcription</keyword>
<dbReference type="PROSITE" id="PS01124">
    <property type="entry name" value="HTH_ARAC_FAMILY_2"/>
    <property type="match status" value="1"/>
</dbReference>
<organism evidence="6 7">
    <name type="scientific">Paenibacillus soyae</name>
    <dbReference type="NCBI Taxonomy" id="2969249"/>
    <lineage>
        <taxon>Bacteria</taxon>
        <taxon>Bacillati</taxon>
        <taxon>Bacillota</taxon>
        <taxon>Bacilli</taxon>
        <taxon>Bacillales</taxon>
        <taxon>Paenibacillaceae</taxon>
        <taxon>Paenibacillus</taxon>
    </lineage>
</organism>
<dbReference type="PANTHER" id="PTHR43280">
    <property type="entry name" value="ARAC-FAMILY TRANSCRIPTIONAL REGULATOR"/>
    <property type="match status" value="1"/>
</dbReference>
<evidence type="ECO:0000313" key="7">
    <source>
        <dbReference type="Proteomes" id="UP001141950"/>
    </source>
</evidence>
<dbReference type="PANTHER" id="PTHR43280:SF34">
    <property type="entry name" value="ARAC-FAMILY TRANSCRIPTIONAL REGULATOR"/>
    <property type="match status" value="1"/>
</dbReference>
<feature type="domain" description="HTH araC/xylS-type" evidence="5">
    <location>
        <begin position="643"/>
        <end position="742"/>
    </location>
</feature>
<evidence type="ECO:0000259" key="5">
    <source>
        <dbReference type="PROSITE" id="PS01124"/>
    </source>
</evidence>
<dbReference type="Gene3D" id="1.10.10.60">
    <property type="entry name" value="Homeodomain-like"/>
    <property type="match status" value="2"/>
</dbReference>
<dbReference type="RefSeq" id="WP_257442375.1">
    <property type="nucleotide sequence ID" value="NZ_JANIPJ010000001.1"/>
</dbReference>
<protein>
    <submittedName>
        <fullName evidence="6">Helix-turn-helix domain-containing protein</fullName>
    </submittedName>
</protein>
<dbReference type="GO" id="GO:0003700">
    <property type="term" value="F:DNA-binding transcription factor activity"/>
    <property type="evidence" value="ECO:0007669"/>
    <property type="project" value="InterPro"/>
</dbReference>
<evidence type="ECO:0000256" key="4">
    <source>
        <dbReference type="SAM" id="Phobius"/>
    </source>
</evidence>
<accession>A0A9X2S6X7</accession>
<proteinExistence type="predicted"/>
<dbReference type="Gene3D" id="6.10.340.10">
    <property type="match status" value="1"/>
</dbReference>
<keyword evidence="7" id="KW-1185">Reference proteome</keyword>
<evidence type="ECO:0000313" key="6">
    <source>
        <dbReference type="EMBL" id="MCR2802714.1"/>
    </source>
</evidence>
<feature type="transmembrane region" description="Helical" evidence="4">
    <location>
        <begin position="291"/>
        <end position="310"/>
    </location>
</feature>
<keyword evidence="2" id="KW-0238">DNA-binding</keyword>
<keyword evidence="4" id="KW-0472">Membrane</keyword>
<keyword evidence="4" id="KW-0812">Transmembrane</keyword>
<comment type="caution">
    <text evidence="6">The sequence shown here is derived from an EMBL/GenBank/DDBJ whole genome shotgun (WGS) entry which is preliminary data.</text>
</comment>
<evidence type="ECO:0000256" key="1">
    <source>
        <dbReference type="ARBA" id="ARBA00023015"/>
    </source>
</evidence>
<dbReference type="InterPro" id="IPR009057">
    <property type="entry name" value="Homeodomain-like_sf"/>
</dbReference>
<evidence type="ECO:0000256" key="3">
    <source>
        <dbReference type="ARBA" id="ARBA00023163"/>
    </source>
</evidence>
<name>A0A9X2S6X7_9BACL</name>
<keyword evidence="1" id="KW-0805">Transcription regulation</keyword>
<dbReference type="PROSITE" id="PS00041">
    <property type="entry name" value="HTH_ARAC_FAMILY_1"/>
    <property type="match status" value="1"/>
</dbReference>
<reference evidence="6" key="1">
    <citation type="submission" date="2022-08" db="EMBL/GenBank/DDBJ databases">
        <title>The genomic sequence of strain Paenibacillus sp. SCIV0701.</title>
        <authorList>
            <person name="Zhao H."/>
        </authorList>
    </citation>
    <scope>NUCLEOTIDE SEQUENCE</scope>
    <source>
        <strain evidence="6">SCIV0701</strain>
    </source>
</reference>
<feature type="transmembrane region" description="Helical" evidence="4">
    <location>
        <begin position="9"/>
        <end position="30"/>
    </location>
</feature>
<dbReference type="SMART" id="SM00342">
    <property type="entry name" value="HTH_ARAC"/>
    <property type="match status" value="1"/>
</dbReference>
<dbReference type="AlphaFoldDB" id="A0A9X2S6X7"/>
<dbReference type="InterPro" id="IPR018060">
    <property type="entry name" value="HTH_AraC"/>
</dbReference>
<gene>
    <name evidence="6" type="ORF">NQZ67_02355</name>
</gene>
<dbReference type="SUPFAM" id="SSF46689">
    <property type="entry name" value="Homeodomain-like"/>
    <property type="match status" value="1"/>
</dbReference>
<dbReference type="InterPro" id="IPR018062">
    <property type="entry name" value="HTH_AraC-typ_CS"/>
</dbReference>
<dbReference type="EMBL" id="JANIPJ010000001">
    <property type="protein sequence ID" value="MCR2802714.1"/>
    <property type="molecule type" value="Genomic_DNA"/>
</dbReference>
<dbReference type="Pfam" id="PF12833">
    <property type="entry name" value="HTH_18"/>
    <property type="match status" value="1"/>
</dbReference>
<evidence type="ECO:0000256" key="2">
    <source>
        <dbReference type="ARBA" id="ARBA00023125"/>
    </source>
</evidence>
<dbReference type="Proteomes" id="UP001141950">
    <property type="component" value="Unassembled WGS sequence"/>
</dbReference>